<evidence type="ECO:0000256" key="7">
    <source>
        <dbReference type="ARBA" id="ARBA00022679"/>
    </source>
</evidence>
<proteinExistence type="inferred from homology"/>
<dbReference type="SUPFAM" id="SSF53335">
    <property type="entry name" value="S-adenosyl-L-methionine-dependent methyltransferases"/>
    <property type="match status" value="1"/>
</dbReference>
<keyword evidence="7 13" id="KW-0808">Transferase</keyword>
<dbReference type="RefSeq" id="WP_055336641.1">
    <property type="nucleotide sequence ID" value="NZ_CDNF01000025.1"/>
</dbReference>
<dbReference type="InterPro" id="IPR006027">
    <property type="entry name" value="NusB_RsmB_TIM44"/>
</dbReference>
<evidence type="ECO:0000256" key="11">
    <source>
        <dbReference type="ARBA" id="ARBA00031088"/>
    </source>
</evidence>
<dbReference type="CDD" id="cd02440">
    <property type="entry name" value="AdoMet_MTases"/>
    <property type="match status" value="1"/>
</dbReference>
<feature type="domain" description="SAM-dependent MTase RsmB/NOP-type" evidence="14">
    <location>
        <begin position="168"/>
        <end position="440"/>
    </location>
</feature>
<evidence type="ECO:0000256" key="8">
    <source>
        <dbReference type="ARBA" id="ARBA00022691"/>
    </source>
</evidence>
<evidence type="ECO:0000256" key="12">
    <source>
        <dbReference type="ARBA" id="ARBA00047283"/>
    </source>
</evidence>
<dbReference type="InterPro" id="IPR029063">
    <property type="entry name" value="SAM-dependent_MTases_sf"/>
</dbReference>
<dbReference type="NCBIfam" id="NF011494">
    <property type="entry name" value="PRK14902.1"/>
    <property type="match status" value="1"/>
</dbReference>
<comment type="catalytic activity">
    <reaction evidence="12">
        <text>cytidine(967) in 16S rRNA + S-adenosyl-L-methionine = 5-methylcytidine(967) in 16S rRNA + S-adenosyl-L-homocysteine + H(+)</text>
        <dbReference type="Rhea" id="RHEA:42748"/>
        <dbReference type="Rhea" id="RHEA-COMP:10219"/>
        <dbReference type="Rhea" id="RHEA-COMP:10220"/>
        <dbReference type="ChEBI" id="CHEBI:15378"/>
        <dbReference type="ChEBI" id="CHEBI:57856"/>
        <dbReference type="ChEBI" id="CHEBI:59789"/>
        <dbReference type="ChEBI" id="CHEBI:74483"/>
        <dbReference type="ChEBI" id="CHEBI:82748"/>
        <dbReference type="EC" id="2.1.1.176"/>
    </reaction>
</comment>
<reference evidence="15 16" key="1">
    <citation type="submission" date="2015-01" db="EMBL/GenBank/DDBJ databases">
        <authorList>
            <person name="Aslett A.Martin."/>
            <person name="De Silva Nishadi"/>
        </authorList>
    </citation>
    <scope>NUCLEOTIDE SEQUENCE [LARGE SCALE GENOMIC DNA]</scope>
    <source>
        <strain evidence="15 16">R28058</strain>
    </source>
</reference>
<evidence type="ECO:0000256" key="3">
    <source>
        <dbReference type="ARBA" id="ARBA00012140"/>
    </source>
</evidence>
<dbReference type="InterPro" id="IPR001678">
    <property type="entry name" value="MeTrfase_RsmB-F_NOP2_dom"/>
</dbReference>
<dbReference type="PANTHER" id="PTHR22807">
    <property type="entry name" value="NOP2 YEAST -RELATED NOL1/NOP2/FMU SUN DOMAIN-CONTAINING"/>
    <property type="match status" value="1"/>
</dbReference>
<comment type="similarity">
    <text evidence="13">Belongs to the class I-like SAM-binding methyltransferase superfamily. RsmB/NOP family.</text>
</comment>
<feature type="binding site" evidence="13">
    <location>
        <position position="327"/>
    </location>
    <ligand>
        <name>S-adenosyl-L-methionine</name>
        <dbReference type="ChEBI" id="CHEBI:59789"/>
    </ligand>
</feature>
<dbReference type="EMBL" id="CEKZ01000014">
    <property type="protein sequence ID" value="CEQ04707.1"/>
    <property type="molecule type" value="Genomic_DNA"/>
</dbReference>
<dbReference type="EC" id="2.1.1.176" evidence="3"/>
<feature type="binding site" evidence="13">
    <location>
        <position position="282"/>
    </location>
    <ligand>
        <name>S-adenosyl-L-methionine</name>
        <dbReference type="ChEBI" id="CHEBI:59789"/>
    </ligand>
</feature>
<dbReference type="GO" id="GO:0008649">
    <property type="term" value="F:rRNA methyltransferase activity"/>
    <property type="evidence" value="ECO:0007669"/>
    <property type="project" value="InterPro"/>
</dbReference>
<evidence type="ECO:0000256" key="4">
    <source>
        <dbReference type="ARBA" id="ARBA00022490"/>
    </source>
</evidence>
<dbReference type="GO" id="GO:0003723">
    <property type="term" value="F:RNA binding"/>
    <property type="evidence" value="ECO:0007669"/>
    <property type="project" value="UniProtKB-UniRule"/>
</dbReference>
<keyword evidence="4" id="KW-0963">Cytoplasm</keyword>
<keyword evidence="6 13" id="KW-0489">Methyltransferase</keyword>
<dbReference type="InterPro" id="IPR054728">
    <property type="entry name" value="RsmB-like_ferredoxin"/>
</dbReference>
<dbReference type="NCBIfam" id="TIGR00446">
    <property type="entry name" value="nop2p"/>
    <property type="match status" value="1"/>
</dbReference>
<dbReference type="GO" id="GO:0005737">
    <property type="term" value="C:cytoplasm"/>
    <property type="evidence" value="ECO:0007669"/>
    <property type="project" value="UniProtKB-SubCell"/>
</dbReference>
<comment type="subcellular location">
    <subcellularLocation>
        <location evidence="2">Cytoplasm</location>
    </subcellularLocation>
</comment>
<dbReference type="PROSITE" id="PS51686">
    <property type="entry name" value="SAM_MT_RSMB_NOP"/>
    <property type="match status" value="1"/>
</dbReference>
<dbReference type="Pfam" id="PF22458">
    <property type="entry name" value="RsmF-B_ferredox"/>
    <property type="match status" value="1"/>
</dbReference>
<dbReference type="SUPFAM" id="SSF48013">
    <property type="entry name" value="NusB-like"/>
    <property type="match status" value="1"/>
</dbReference>
<organism evidence="15 16">
    <name type="scientific">Paraclostridium sordellii</name>
    <name type="common">Clostridium sordellii</name>
    <dbReference type="NCBI Taxonomy" id="1505"/>
    <lineage>
        <taxon>Bacteria</taxon>
        <taxon>Bacillati</taxon>
        <taxon>Bacillota</taxon>
        <taxon>Clostridia</taxon>
        <taxon>Peptostreptococcales</taxon>
        <taxon>Peptostreptococcaceae</taxon>
        <taxon>Paraclostridium</taxon>
    </lineage>
</organism>
<evidence type="ECO:0000259" key="14">
    <source>
        <dbReference type="PROSITE" id="PS51686"/>
    </source>
</evidence>
<sequence length="441" mass="50644">MNARKLAFKTLYDIERNKNYSNISVNKNFKNVDLSDQEKGLATELIYGVIENKYYLNYIIDKLSKIKSKKMSTYVKITLWLGIYQILFLDSIKDHAAVNESVAIIKKYDKKSSGFVNAILRNVIRNKDDIMEIDKTDTIEYLSIKYSYSPWIIKKWIGDFGQDFTEDLLDANSEKPKLYIRVNTLKTNRDELIEKLSKQGIECRKVNGIEEAIQVQNLKSIENNKFFKEGYFTVQDISSMLVGKALNPEENKLILDICSAPGGKTTHVATIMKNSGKVVARDVFDHKLKLINQTVKRLGLKNIKVEDGDALKLDQESINKFDYVICDVPCSGMGIIKRKPEIKFKKEEELKNLPDIQKNILNNASKYVKIGGNLVYSTCTIHDEENIDIIKSFLDENDNFELVPINEVNIDLDNQDSGYIKIYPNIHGMDGFFIAKLKRVR</sequence>
<evidence type="ECO:0000256" key="10">
    <source>
        <dbReference type="ARBA" id="ARBA00030399"/>
    </source>
</evidence>
<dbReference type="NCBIfam" id="TIGR00563">
    <property type="entry name" value="rsmB"/>
    <property type="match status" value="1"/>
</dbReference>
<dbReference type="Pfam" id="PF01189">
    <property type="entry name" value="Methyltr_RsmB-F"/>
    <property type="match status" value="1"/>
</dbReference>
<dbReference type="InterPro" id="IPR035926">
    <property type="entry name" value="NusB-like_sf"/>
</dbReference>
<protein>
    <recommendedName>
        <fullName evidence="3">16S rRNA (cytosine(967)-C(5))-methyltransferase</fullName>
        <ecNumber evidence="3">2.1.1.176</ecNumber>
    </recommendedName>
    <alternativeName>
        <fullName evidence="10">16S rRNA m5C967 methyltransferase</fullName>
    </alternativeName>
    <alternativeName>
        <fullName evidence="11">rRNA (cytosine-C(5)-)-methyltransferase RsmB</fullName>
    </alternativeName>
</protein>
<evidence type="ECO:0000256" key="5">
    <source>
        <dbReference type="ARBA" id="ARBA00022552"/>
    </source>
</evidence>
<dbReference type="PANTHER" id="PTHR22807:SF53">
    <property type="entry name" value="RIBOSOMAL RNA SMALL SUBUNIT METHYLTRANSFERASE B-RELATED"/>
    <property type="match status" value="1"/>
</dbReference>
<dbReference type="InterPro" id="IPR011023">
    <property type="entry name" value="Nop2p"/>
</dbReference>
<dbReference type="OrthoDB" id="9810297at2"/>
<evidence type="ECO:0000256" key="1">
    <source>
        <dbReference type="ARBA" id="ARBA00002724"/>
    </source>
</evidence>
<dbReference type="FunFam" id="3.30.70.1170:FF:000003">
    <property type="entry name" value="16S rRNA (Cytosine(967)-C(5))-methyltransferase RsmB"/>
    <property type="match status" value="1"/>
</dbReference>
<evidence type="ECO:0000256" key="9">
    <source>
        <dbReference type="ARBA" id="ARBA00022884"/>
    </source>
</evidence>
<dbReference type="Gene3D" id="1.10.940.10">
    <property type="entry name" value="NusB-like"/>
    <property type="match status" value="1"/>
</dbReference>
<feature type="active site" description="Nucleophile" evidence="13">
    <location>
        <position position="379"/>
    </location>
</feature>
<dbReference type="Gene3D" id="3.40.50.150">
    <property type="entry name" value="Vaccinia Virus protein VP39"/>
    <property type="match status" value="1"/>
</dbReference>
<name>A0A0C7QVE9_PARSO</name>
<evidence type="ECO:0000313" key="15">
    <source>
        <dbReference type="EMBL" id="CEQ04707.1"/>
    </source>
</evidence>
<accession>A0A0C7QVE9</accession>
<keyword evidence="8 13" id="KW-0949">S-adenosyl-L-methionine</keyword>
<dbReference type="InterPro" id="IPR023267">
    <property type="entry name" value="RCMT"/>
</dbReference>
<dbReference type="Gene3D" id="3.30.70.1170">
    <property type="entry name" value="Sun protein, domain 3"/>
    <property type="match status" value="1"/>
</dbReference>
<dbReference type="Proteomes" id="UP000049127">
    <property type="component" value="Unassembled WGS sequence"/>
</dbReference>
<dbReference type="InterPro" id="IPR049560">
    <property type="entry name" value="MeTrfase_RsmB-F_NOP2_cat"/>
</dbReference>
<evidence type="ECO:0000256" key="2">
    <source>
        <dbReference type="ARBA" id="ARBA00004496"/>
    </source>
</evidence>
<evidence type="ECO:0000256" key="13">
    <source>
        <dbReference type="PROSITE-ProRule" id="PRU01023"/>
    </source>
</evidence>
<dbReference type="AlphaFoldDB" id="A0A0C7QVE9"/>
<evidence type="ECO:0000256" key="6">
    <source>
        <dbReference type="ARBA" id="ARBA00022603"/>
    </source>
</evidence>
<feature type="binding site" evidence="13">
    <location>
        <position position="309"/>
    </location>
    <ligand>
        <name>S-adenosyl-L-methionine</name>
        <dbReference type="ChEBI" id="CHEBI:59789"/>
    </ligand>
</feature>
<comment type="function">
    <text evidence="1">Specifically methylates the cytosine at position 967 (m5C967) of 16S rRNA.</text>
</comment>
<keyword evidence="9 13" id="KW-0694">RNA-binding</keyword>
<dbReference type="FunFam" id="3.40.50.150:FF:000022">
    <property type="entry name" value="Ribosomal RNA small subunit methyltransferase B"/>
    <property type="match status" value="1"/>
</dbReference>
<dbReference type="Pfam" id="PF01029">
    <property type="entry name" value="NusB"/>
    <property type="match status" value="1"/>
</dbReference>
<dbReference type="GO" id="GO:0006355">
    <property type="term" value="P:regulation of DNA-templated transcription"/>
    <property type="evidence" value="ECO:0007669"/>
    <property type="project" value="InterPro"/>
</dbReference>
<evidence type="ECO:0000313" key="16">
    <source>
        <dbReference type="Proteomes" id="UP000049127"/>
    </source>
</evidence>
<dbReference type="PRINTS" id="PR02008">
    <property type="entry name" value="RCMTFAMILY"/>
</dbReference>
<dbReference type="InterPro" id="IPR004573">
    <property type="entry name" value="rRNA_ssu_MeTfrase_B"/>
</dbReference>
<gene>
    <name evidence="15" type="primary">rsmB</name>
    <name evidence="15" type="ORF">R28058_24251</name>
</gene>
<feature type="binding site" evidence="13">
    <location>
        <begin position="258"/>
        <end position="264"/>
    </location>
    <ligand>
        <name>S-adenosyl-L-methionine</name>
        <dbReference type="ChEBI" id="CHEBI:59789"/>
    </ligand>
</feature>
<keyword evidence="5" id="KW-0698">rRNA processing</keyword>